<evidence type="ECO:0000256" key="8">
    <source>
        <dbReference type="ARBA" id="ARBA00022758"/>
    </source>
</evidence>
<dbReference type="GO" id="GO:0006508">
    <property type="term" value="P:proteolysis"/>
    <property type="evidence" value="ECO:0007669"/>
    <property type="project" value="UniProtKB-KW"/>
</dbReference>
<evidence type="ECO:0000256" key="9">
    <source>
        <dbReference type="ARBA" id="ARBA00022801"/>
    </source>
</evidence>
<keyword evidence="2 19" id="KW-0696">RNA-directed RNA polymerase</keyword>
<protein>
    <submittedName>
        <fullName evidence="19">RNA-dependent RNA polymerase</fullName>
    </submittedName>
</protein>
<dbReference type="GO" id="GO:0000166">
    <property type="term" value="F:nucleotide binding"/>
    <property type="evidence" value="ECO:0007669"/>
    <property type="project" value="UniProtKB-KW"/>
</dbReference>
<evidence type="ECO:0000256" key="10">
    <source>
        <dbReference type="ARBA" id="ARBA00022825"/>
    </source>
</evidence>
<accession>A0AA51X321</accession>
<evidence type="ECO:0000256" key="7">
    <source>
        <dbReference type="ARBA" id="ARBA00022741"/>
    </source>
</evidence>
<dbReference type="Gene3D" id="2.40.10.10">
    <property type="entry name" value="Trypsin-like serine proteases"/>
    <property type="match status" value="2"/>
</dbReference>
<dbReference type="GO" id="GO:0003968">
    <property type="term" value="F:RNA-directed RNA polymerase activity"/>
    <property type="evidence" value="ECO:0007669"/>
    <property type="project" value="UniProtKB-KW"/>
</dbReference>
<keyword evidence="3" id="KW-0645">Protease</keyword>
<dbReference type="InterPro" id="IPR000382">
    <property type="entry name" value="Peptidase_S39B_luteovirus"/>
</dbReference>
<dbReference type="GO" id="GO:0003723">
    <property type="term" value="F:RNA binding"/>
    <property type="evidence" value="ECO:0007669"/>
    <property type="project" value="InterPro"/>
</dbReference>
<dbReference type="PROSITE" id="PS51868">
    <property type="entry name" value="PEPTIDASE_S39"/>
    <property type="match status" value="1"/>
</dbReference>
<name>A0AA51X321_9VIRU</name>
<sequence>MGSMGLIMPQILFFFLLCTFCYPSIATDNFILKLDGLSSRNASYEAFSTGVSTPATLPIFSFEEIGLSYTLPPPPPQALTETSYGDLSMILWEKISSDFLRFCSGAWMFLVLCYKATESFIIEWSFYLTGLILDLVAFIWWKILCALFNGLYKLITNFAMQFLTICILAAVTAIIWKGLRWICGNLPMFLLTFPLKIIWKVLWCRPSSPREFKNEKAVDGYISIPITMSPPSNSIVEIIYEGSEAHAGYATCVKLHNGYNGLLTSSHIFTSNGKYAVRSLRESSKGATIGIKDFVVKYQSDHHDITIFTGPPSWESRLGCGAANIMTADRITRGEVCYYTHSFGKWRRYNAKLTGNYFNLATVLSNTEAGDSGSAYWYGKSVLGVHKGCTLDERDNFNLMAPIPNIPGLTSSKLVFETSAPQGKIFDDWAKIQEEYEELLEDLSGTEAISVMKKRRPELFRDELKSLVVALKGEFTPVDALIANNFMEKCAEIINTDHERIELNYIPNWEFSDEAKPPPTMKTDVDYIRRELEVMHAVNKKQQDLADKFMRQNLDLMKAMKTPPAPLVHEAKPEVSGKRTARRRPRNNRKHPKQIQRDYLRHCGPCQSDCGNHSIAFPCKKEGVFKRNARNKLIPVDGCPYWEQHDCCGCAEIDSLASSLPAQHERATNENSGDCCKPAEETAPRQTREEWRKQEANEITSYFASLYKWGLSTPTCEVSWFRHVGNLPQFYHSKQKTTSEWGKGLIELYPELAEKTKGFGWPEFGAKAELKSLQLQASRWQQRALSAKIPSDAQRRRVIAKTAVEYSSCRSQNPNFCNGSSLEWRSFIEDFKAAVSSLELDAGVGVPLVALKRKTHRSWVEGTKNEESLLPQLAQLTFDRLQKLSEVSFEALKPEELVQQGLCDPIRLFVKGEPHKQSKLDEGRYRLIMSVSLIDQLVARVLFQAQNKLEIALWRAVPSKPGFGLSTDEQIVDFVECLAKQAGLTPEEVTTSWEAHLYPTDCSGFDWSVSQWMLEDDMQVRNELTINCTPLTRKLRAAWLHCIGNSVLCLSDGTLLAQTHPGVQKSGSYNTSSSNSRIRVMAAYHCGASWAMAMGDDALESKDSSLELYKDLGFKVEVSGQLEFCSHIFEKPDLAIPVNISKMLYKLIHGYEPGCGNFEVMLNYVSAVASVLNELRYDPELVSKLRVWLLPVESQKKSS</sequence>
<dbReference type="InterPro" id="IPR043504">
    <property type="entry name" value="Peptidase_S1_PA_chymotrypsin"/>
</dbReference>
<evidence type="ECO:0000256" key="1">
    <source>
        <dbReference type="ARBA" id="ARBA00004141"/>
    </source>
</evidence>
<dbReference type="GO" id="GO:0075523">
    <property type="term" value="P:viral translational frameshifting"/>
    <property type="evidence" value="ECO:0007669"/>
    <property type="project" value="UniProtKB-KW"/>
</dbReference>
<comment type="catalytic activity">
    <reaction evidence="14">
        <text>RNA(n) + a ribonucleoside 5'-triphosphate = RNA(n+1) + diphosphate</text>
        <dbReference type="Rhea" id="RHEA:21248"/>
        <dbReference type="Rhea" id="RHEA-COMP:14527"/>
        <dbReference type="Rhea" id="RHEA-COMP:17342"/>
        <dbReference type="ChEBI" id="CHEBI:33019"/>
        <dbReference type="ChEBI" id="CHEBI:61557"/>
        <dbReference type="ChEBI" id="CHEBI:140395"/>
        <dbReference type="EC" id="2.7.7.48"/>
    </reaction>
</comment>
<evidence type="ECO:0000259" key="17">
    <source>
        <dbReference type="PROSITE" id="PS50507"/>
    </source>
</evidence>
<evidence type="ECO:0000256" key="5">
    <source>
        <dbReference type="ARBA" id="ARBA00022692"/>
    </source>
</evidence>
<evidence type="ECO:0000256" key="12">
    <source>
        <dbReference type="ARBA" id="ARBA00022989"/>
    </source>
</evidence>
<proteinExistence type="predicted"/>
<evidence type="ECO:0000256" key="16">
    <source>
        <dbReference type="SAM" id="Phobius"/>
    </source>
</evidence>
<evidence type="ECO:0000313" key="19">
    <source>
        <dbReference type="EMBL" id="WMZ16733.1"/>
    </source>
</evidence>
<keyword evidence="10" id="KW-0720">Serine protease</keyword>
<dbReference type="InterPro" id="IPR009003">
    <property type="entry name" value="Peptidase_S1_PA"/>
</dbReference>
<dbReference type="GO" id="GO:0004252">
    <property type="term" value="F:serine-type endopeptidase activity"/>
    <property type="evidence" value="ECO:0007669"/>
    <property type="project" value="InterPro"/>
</dbReference>
<keyword evidence="8" id="KW-0688">Ribosomal frameshifting</keyword>
<dbReference type="Pfam" id="PF02123">
    <property type="entry name" value="RdRP_4"/>
    <property type="match status" value="1"/>
</dbReference>
<keyword evidence="9" id="KW-0378">Hydrolase</keyword>
<evidence type="ECO:0000256" key="13">
    <source>
        <dbReference type="ARBA" id="ARBA00023136"/>
    </source>
</evidence>
<dbReference type="EMBL" id="OR352919">
    <property type="protein sequence ID" value="WMZ16733.1"/>
    <property type="molecule type" value="Genomic_RNA"/>
</dbReference>
<dbReference type="InterPro" id="IPR001795">
    <property type="entry name" value="RNA-dir_pol_luteovirus"/>
</dbReference>
<keyword evidence="7" id="KW-0547">Nucleotide-binding</keyword>
<feature type="region of interest" description="Disordered" evidence="15">
    <location>
        <begin position="571"/>
        <end position="595"/>
    </location>
</feature>
<dbReference type="InterPro" id="IPR007094">
    <property type="entry name" value="RNA-dir_pol_PSvirus"/>
</dbReference>
<reference evidence="19" key="1">
    <citation type="submission" date="2023-07" db="EMBL/GenBank/DDBJ databases">
        <authorList>
            <person name="Kang J.-H."/>
            <person name="Jung C.R."/>
            <person name="Kil E.-J."/>
        </authorList>
    </citation>
    <scope>NUCLEOTIDE SEQUENCE</scope>
    <source>
        <strain evidence="19">CnPV1BHA</strain>
    </source>
</reference>
<evidence type="ECO:0000256" key="2">
    <source>
        <dbReference type="ARBA" id="ARBA00022484"/>
    </source>
</evidence>
<keyword evidence="11" id="KW-0693">Viral RNA replication</keyword>
<keyword evidence="4" id="KW-0808">Transferase</keyword>
<organism evidence="19">
    <name type="scientific">Cnidium polerovirus 1</name>
    <dbReference type="NCBI Taxonomy" id="3019006"/>
    <lineage>
        <taxon>Viruses</taxon>
        <taxon>Riboviria</taxon>
        <taxon>Orthornavirae</taxon>
        <taxon>Pisuviricota</taxon>
        <taxon>Pisoniviricetes</taxon>
        <taxon>Sobelivirales</taxon>
        <taxon>Solemoviridae</taxon>
        <taxon>Polerovirus</taxon>
        <taxon>Polerovirus CNPV</taxon>
    </lineage>
</organism>
<keyword evidence="12 16" id="KW-1133">Transmembrane helix</keyword>
<evidence type="ECO:0000256" key="15">
    <source>
        <dbReference type="SAM" id="MobiDB-lite"/>
    </source>
</evidence>
<dbReference type="SUPFAM" id="SSF50494">
    <property type="entry name" value="Trypsin-like serine proteases"/>
    <property type="match status" value="1"/>
</dbReference>
<gene>
    <name evidence="19" type="primary">RdRp</name>
</gene>
<keyword evidence="6" id="KW-0548">Nucleotidyltransferase</keyword>
<evidence type="ECO:0000256" key="4">
    <source>
        <dbReference type="ARBA" id="ARBA00022679"/>
    </source>
</evidence>
<dbReference type="InterPro" id="IPR043502">
    <property type="entry name" value="DNA/RNA_pol_sf"/>
</dbReference>
<evidence type="ECO:0000256" key="3">
    <source>
        <dbReference type="ARBA" id="ARBA00022670"/>
    </source>
</evidence>
<feature type="transmembrane region" description="Helical" evidence="16">
    <location>
        <begin position="124"/>
        <end position="152"/>
    </location>
</feature>
<dbReference type="PROSITE" id="PS50507">
    <property type="entry name" value="RDRP_SSRNA_POS"/>
    <property type="match status" value="1"/>
</dbReference>
<dbReference type="PRINTS" id="PR00914">
    <property type="entry name" value="LVIRUSRNAPOL"/>
</dbReference>
<dbReference type="GO" id="GO:0006351">
    <property type="term" value="P:DNA-templated transcription"/>
    <property type="evidence" value="ECO:0007669"/>
    <property type="project" value="InterPro"/>
</dbReference>
<evidence type="ECO:0000256" key="11">
    <source>
        <dbReference type="ARBA" id="ARBA00022953"/>
    </source>
</evidence>
<dbReference type="SUPFAM" id="SSF56672">
    <property type="entry name" value="DNA/RNA polymerases"/>
    <property type="match status" value="1"/>
</dbReference>
<evidence type="ECO:0000256" key="6">
    <source>
        <dbReference type="ARBA" id="ARBA00022695"/>
    </source>
</evidence>
<comment type="subcellular location">
    <subcellularLocation>
        <location evidence="1">Membrane</location>
        <topology evidence="1">Multi-pass membrane protein</topology>
    </subcellularLocation>
</comment>
<keyword evidence="13 16" id="KW-0472">Membrane</keyword>
<feature type="compositionally biased region" description="Basic residues" evidence="15">
    <location>
        <begin position="579"/>
        <end position="594"/>
    </location>
</feature>
<dbReference type="GO" id="GO:0039694">
    <property type="term" value="P:viral RNA genome replication"/>
    <property type="evidence" value="ECO:0007669"/>
    <property type="project" value="InterPro"/>
</dbReference>
<dbReference type="Pfam" id="PF02122">
    <property type="entry name" value="Peptidase_S39"/>
    <property type="match status" value="1"/>
</dbReference>
<feature type="domain" description="RdRp catalytic" evidence="17">
    <location>
        <begin position="995"/>
        <end position="1110"/>
    </location>
</feature>
<evidence type="ECO:0000259" key="18">
    <source>
        <dbReference type="PROSITE" id="PS51868"/>
    </source>
</evidence>
<dbReference type="GO" id="GO:0016020">
    <property type="term" value="C:membrane"/>
    <property type="evidence" value="ECO:0007669"/>
    <property type="project" value="UniProtKB-SubCell"/>
</dbReference>
<feature type="domain" description="Peptidase S39" evidence="18">
    <location>
        <begin position="218"/>
        <end position="417"/>
    </location>
</feature>
<evidence type="ECO:0000256" key="14">
    <source>
        <dbReference type="ARBA" id="ARBA00048744"/>
    </source>
</evidence>
<feature type="transmembrane region" description="Helical" evidence="16">
    <location>
        <begin position="158"/>
        <end position="179"/>
    </location>
</feature>
<keyword evidence="5 16" id="KW-0812">Transmembrane</keyword>